<evidence type="ECO:0000313" key="3">
    <source>
        <dbReference type="Proteomes" id="UP000499080"/>
    </source>
</evidence>
<organism evidence="2 3">
    <name type="scientific">Araneus ventricosus</name>
    <name type="common">Orbweaver spider</name>
    <name type="synonym">Epeira ventricosa</name>
    <dbReference type="NCBI Taxonomy" id="182803"/>
    <lineage>
        <taxon>Eukaryota</taxon>
        <taxon>Metazoa</taxon>
        <taxon>Ecdysozoa</taxon>
        <taxon>Arthropoda</taxon>
        <taxon>Chelicerata</taxon>
        <taxon>Arachnida</taxon>
        <taxon>Araneae</taxon>
        <taxon>Araneomorphae</taxon>
        <taxon>Entelegynae</taxon>
        <taxon>Araneoidea</taxon>
        <taxon>Araneidae</taxon>
        <taxon>Araneus</taxon>
    </lineage>
</organism>
<dbReference type="EMBL" id="BGPR01000016">
    <property type="protein sequence ID" value="GBL78676.1"/>
    <property type="molecule type" value="Genomic_DNA"/>
</dbReference>
<feature type="compositionally biased region" description="Basic and acidic residues" evidence="1">
    <location>
        <begin position="181"/>
        <end position="191"/>
    </location>
</feature>
<proteinExistence type="predicted"/>
<keyword evidence="3" id="KW-1185">Reference proteome</keyword>
<protein>
    <submittedName>
        <fullName evidence="2">Uncharacterized protein</fullName>
    </submittedName>
</protein>
<evidence type="ECO:0000313" key="2">
    <source>
        <dbReference type="EMBL" id="GBL78676.1"/>
    </source>
</evidence>
<sequence length="232" mass="26786">MTLEQVLNKTPEEVCLTSTDLVHTRLAYTVDFCWIRFSIPQPYGPEAETLLIEVENLPSDYLILYLEKIEYQVIFGSRSNDHLFLMLRPYNRVLERDYHRDQRIKLPEILPRQELFLIGIPNFEHWSDDKDDTCTSTPELHTTLEEVRLTPTDSVHTRNLFLKIWIPFVRGGLVVKSRSQGRRDPGSKPDSTEDAMCIGPAARQPRRGHMPPRWCGAEAWRGGTSPSVVLVI</sequence>
<comment type="caution">
    <text evidence="2">The sequence shown here is derived from an EMBL/GenBank/DDBJ whole genome shotgun (WGS) entry which is preliminary data.</text>
</comment>
<gene>
    <name evidence="2" type="ORF">AVEN_65247_1</name>
</gene>
<dbReference type="AlphaFoldDB" id="A0A4Y2AHG7"/>
<dbReference type="Proteomes" id="UP000499080">
    <property type="component" value="Unassembled WGS sequence"/>
</dbReference>
<accession>A0A4Y2AHG7</accession>
<evidence type="ECO:0000256" key="1">
    <source>
        <dbReference type="SAM" id="MobiDB-lite"/>
    </source>
</evidence>
<reference evidence="2 3" key="1">
    <citation type="journal article" date="2019" name="Sci. Rep.">
        <title>Orb-weaving spider Araneus ventricosus genome elucidates the spidroin gene catalogue.</title>
        <authorList>
            <person name="Kono N."/>
            <person name="Nakamura H."/>
            <person name="Ohtoshi R."/>
            <person name="Moran D.A.P."/>
            <person name="Shinohara A."/>
            <person name="Yoshida Y."/>
            <person name="Fujiwara M."/>
            <person name="Mori M."/>
            <person name="Tomita M."/>
            <person name="Arakawa K."/>
        </authorList>
    </citation>
    <scope>NUCLEOTIDE SEQUENCE [LARGE SCALE GENOMIC DNA]</scope>
</reference>
<feature type="region of interest" description="Disordered" evidence="1">
    <location>
        <begin position="177"/>
        <end position="210"/>
    </location>
</feature>
<name>A0A4Y2AHG7_ARAVE</name>